<accession>A0A9D4RTE0</accession>
<comment type="caution">
    <text evidence="1">The sequence shown here is derived from an EMBL/GenBank/DDBJ whole genome shotgun (WGS) entry which is preliminary data.</text>
</comment>
<protein>
    <submittedName>
        <fullName evidence="1">Uncharacterized protein</fullName>
    </submittedName>
</protein>
<dbReference type="Proteomes" id="UP000828390">
    <property type="component" value="Unassembled WGS sequence"/>
</dbReference>
<evidence type="ECO:0000313" key="2">
    <source>
        <dbReference type="Proteomes" id="UP000828390"/>
    </source>
</evidence>
<name>A0A9D4RTE0_DREPO</name>
<gene>
    <name evidence="1" type="ORF">DPMN_001817</name>
</gene>
<sequence>MDTMFVARAGRVTDQTHDDIVFEVRLERATDQTHDGHHLERVTDKTHDDIVFVATARVTDQTKGFELRGIQQDVAQPECLRRKTMVL</sequence>
<reference evidence="1" key="2">
    <citation type="submission" date="2020-11" db="EMBL/GenBank/DDBJ databases">
        <authorList>
            <person name="McCartney M.A."/>
            <person name="Auch B."/>
            <person name="Kono T."/>
            <person name="Mallez S."/>
            <person name="Becker A."/>
            <person name="Gohl D.M."/>
            <person name="Silverstein K.A.T."/>
            <person name="Koren S."/>
            <person name="Bechman K.B."/>
            <person name="Herman A."/>
            <person name="Abrahante J.E."/>
            <person name="Garbe J."/>
        </authorList>
    </citation>
    <scope>NUCLEOTIDE SEQUENCE</scope>
    <source>
        <strain evidence="1">Duluth1</strain>
        <tissue evidence="1">Whole animal</tissue>
    </source>
</reference>
<dbReference type="EMBL" id="JAIWYP010000001">
    <property type="protein sequence ID" value="KAH3877937.1"/>
    <property type="molecule type" value="Genomic_DNA"/>
</dbReference>
<reference evidence="1" key="1">
    <citation type="journal article" date="2019" name="bioRxiv">
        <title>The Genome of the Zebra Mussel, Dreissena polymorpha: A Resource for Invasive Species Research.</title>
        <authorList>
            <person name="McCartney M.A."/>
            <person name="Auch B."/>
            <person name="Kono T."/>
            <person name="Mallez S."/>
            <person name="Zhang Y."/>
            <person name="Obille A."/>
            <person name="Becker A."/>
            <person name="Abrahante J.E."/>
            <person name="Garbe J."/>
            <person name="Badalamenti J.P."/>
            <person name="Herman A."/>
            <person name="Mangelson H."/>
            <person name="Liachko I."/>
            <person name="Sullivan S."/>
            <person name="Sone E.D."/>
            <person name="Koren S."/>
            <person name="Silverstein K.A.T."/>
            <person name="Beckman K.B."/>
            <person name="Gohl D.M."/>
        </authorList>
    </citation>
    <scope>NUCLEOTIDE SEQUENCE</scope>
    <source>
        <strain evidence="1">Duluth1</strain>
        <tissue evidence="1">Whole animal</tissue>
    </source>
</reference>
<keyword evidence="2" id="KW-1185">Reference proteome</keyword>
<organism evidence="1 2">
    <name type="scientific">Dreissena polymorpha</name>
    <name type="common">Zebra mussel</name>
    <name type="synonym">Mytilus polymorpha</name>
    <dbReference type="NCBI Taxonomy" id="45954"/>
    <lineage>
        <taxon>Eukaryota</taxon>
        <taxon>Metazoa</taxon>
        <taxon>Spiralia</taxon>
        <taxon>Lophotrochozoa</taxon>
        <taxon>Mollusca</taxon>
        <taxon>Bivalvia</taxon>
        <taxon>Autobranchia</taxon>
        <taxon>Heteroconchia</taxon>
        <taxon>Euheterodonta</taxon>
        <taxon>Imparidentia</taxon>
        <taxon>Neoheterodontei</taxon>
        <taxon>Myida</taxon>
        <taxon>Dreissenoidea</taxon>
        <taxon>Dreissenidae</taxon>
        <taxon>Dreissena</taxon>
    </lineage>
</organism>
<evidence type="ECO:0000313" key="1">
    <source>
        <dbReference type="EMBL" id="KAH3877937.1"/>
    </source>
</evidence>
<proteinExistence type="predicted"/>
<dbReference type="AlphaFoldDB" id="A0A9D4RTE0"/>